<evidence type="ECO:0000256" key="10">
    <source>
        <dbReference type="ARBA" id="ARBA00030308"/>
    </source>
</evidence>
<dbReference type="Proteomes" id="UP000613255">
    <property type="component" value="Unassembled WGS sequence"/>
</dbReference>
<comment type="caution">
    <text evidence="16">The sequence shown here is derived from an EMBL/GenBank/DDBJ whole genome shotgun (WGS) entry which is preliminary data.</text>
</comment>
<dbReference type="EC" id="3.6.1.13" evidence="3"/>
<evidence type="ECO:0000256" key="11">
    <source>
        <dbReference type="ARBA" id="ARBA00033056"/>
    </source>
</evidence>
<keyword evidence="7 13" id="KW-0460">Magnesium</keyword>
<feature type="domain" description="Nudix hydrolase" evidence="15">
    <location>
        <begin position="219"/>
        <end position="364"/>
    </location>
</feature>
<dbReference type="GO" id="GO:0019693">
    <property type="term" value="P:ribose phosphate metabolic process"/>
    <property type="evidence" value="ECO:0007669"/>
    <property type="project" value="TreeGrafter"/>
</dbReference>
<dbReference type="Pfam" id="PF06094">
    <property type="entry name" value="GGACT"/>
    <property type="match status" value="1"/>
</dbReference>
<dbReference type="GO" id="GO:0005829">
    <property type="term" value="C:cytosol"/>
    <property type="evidence" value="ECO:0007669"/>
    <property type="project" value="TreeGrafter"/>
</dbReference>
<dbReference type="Gene3D" id="3.10.490.10">
    <property type="entry name" value="Gamma-glutamyl cyclotransferase-like"/>
    <property type="match status" value="1"/>
</dbReference>
<dbReference type="InterPro" id="IPR020084">
    <property type="entry name" value="NUDIX_hydrolase_CS"/>
</dbReference>
<evidence type="ECO:0000256" key="8">
    <source>
        <dbReference type="ARBA" id="ARBA00025164"/>
    </source>
</evidence>
<dbReference type="PANTHER" id="PTHR11839:SF5">
    <property type="entry name" value="ADP-RIBOSE PYROPHOSPHATASE"/>
    <property type="match status" value="1"/>
</dbReference>
<protein>
    <recommendedName>
        <fullName evidence="4">ADP-ribose pyrophosphatase</fullName>
        <ecNumber evidence="3">3.6.1.13</ecNumber>
    </recommendedName>
    <alternativeName>
        <fullName evidence="9">ADP-ribose diphosphatase</fullName>
    </alternativeName>
    <alternativeName>
        <fullName evidence="11">ADP-ribose phosphohydrolase</fullName>
    </alternativeName>
    <alternativeName>
        <fullName evidence="10">Adenosine diphosphoribose pyrophosphatase</fullName>
    </alternativeName>
</protein>
<comment type="function">
    <text evidence="8">Acts on ADP-mannose and ADP-glucose as well as ADP-ribose. Prevents glycogen biosynthesis. The reaction catalyzed by this enzyme is a limiting step of the gluconeogenic process.</text>
</comment>
<keyword evidence="5 13" id="KW-0479">Metal-binding</keyword>
<proteinExistence type="inferred from homology"/>
<evidence type="ECO:0000256" key="4">
    <source>
        <dbReference type="ARBA" id="ARBA00013297"/>
    </source>
</evidence>
<dbReference type="InterPro" id="IPR004385">
    <property type="entry name" value="NDP_pyrophosphatase"/>
</dbReference>
<dbReference type="InterPro" id="IPR000086">
    <property type="entry name" value="NUDIX_hydrolase_dom"/>
</dbReference>
<feature type="binding site" evidence="13">
    <location>
        <position position="277"/>
    </location>
    <ligand>
        <name>Mg(2+)</name>
        <dbReference type="ChEBI" id="CHEBI:18420"/>
        <label>1</label>
    </ligand>
</feature>
<dbReference type="GO" id="GO:0006753">
    <property type="term" value="P:nucleoside phosphate metabolic process"/>
    <property type="evidence" value="ECO:0007669"/>
    <property type="project" value="TreeGrafter"/>
</dbReference>
<dbReference type="GO" id="GO:0019144">
    <property type="term" value="F:ADP-sugar diphosphatase activity"/>
    <property type="evidence" value="ECO:0007669"/>
    <property type="project" value="TreeGrafter"/>
</dbReference>
<dbReference type="AlphaFoldDB" id="A0A934HJ89"/>
<dbReference type="EMBL" id="JAEIJD010000002">
    <property type="protein sequence ID" value="MBI6629178.1"/>
    <property type="molecule type" value="Genomic_DNA"/>
</dbReference>
<keyword evidence="6" id="KW-0378">Hydrolase</keyword>
<organism evidence="16 17">
    <name type="scientific">Pontibaca salina</name>
    <dbReference type="NCBI Taxonomy" id="2795731"/>
    <lineage>
        <taxon>Bacteria</taxon>
        <taxon>Pseudomonadati</taxon>
        <taxon>Pseudomonadota</taxon>
        <taxon>Alphaproteobacteria</taxon>
        <taxon>Rhodobacterales</taxon>
        <taxon>Roseobacteraceae</taxon>
        <taxon>Pontibaca</taxon>
    </lineage>
</organism>
<dbReference type="PROSITE" id="PS00893">
    <property type="entry name" value="NUDIX_BOX"/>
    <property type="match status" value="1"/>
</dbReference>
<evidence type="ECO:0000256" key="12">
    <source>
        <dbReference type="ARBA" id="ARBA00049546"/>
    </source>
</evidence>
<gene>
    <name evidence="16" type="ORF">JAO82_04710</name>
</gene>
<dbReference type="InterPro" id="IPR009288">
    <property type="entry name" value="AIG2-like_dom"/>
</dbReference>
<dbReference type="Gene3D" id="3.90.79.10">
    <property type="entry name" value="Nucleoside Triphosphate Pyrophosphohydrolase"/>
    <property type="match status" value="1"/>
</dbReference>
<evidence type="ECO:0000256" key="5">
    <source>
        <dbReference type="ARBA" id="ARBA00022723"/>
    </source>
</evidence>
<comment type="similarity">
    <text evidence="2">Belongs to the Nudix hydrolase family. NudF subfamily.</text>
</comment>
<dbReference type="SUPFAM" id="SSF55811">
    <property type="entry name" value="Nudix"/>
    <property type="match status" value="1"/>
</dbReference>
<feature type="short sequence motif" description="Nudix box" evidence="14">
    <location>
        <begin position="262"/>
        <end position="284"/>
    </location>
</feature>
<evidence type="ECO:0000256" key="1">
    <source>
        <dbReference type="ARBA" id="ARBA00001946"/>
    </source>
</evidence>
<evidence type="ECO:0000256" key="3">
    <source>
        <dbReference type="ARBA" id="ARBA00012453"/>
    </source>
</evidence>
<dbReference type="InterPro" id="IPR015797">
    <property type="entry name" value="NUDIX_hydrolase-like_dom_sf"/>
</dbReference>
<evidence type="ECO:0000256" key="6">
    <source>
        <dbReference type="ARBA" id="ARBA00022801"/>
    </source>
</evidence>
<evidence type="ECO:0000256" key="14">
    <source>
        <dbReference type="PIRSR" id="PIRSR604385-3"/>
    </source>
</evidence>
<dbReference type="GO" id="GO:0046872">
    <property type="term" value="F:metal ion binding"/>
    <property type="evidence" value="ECO:0007669"/>
    <property type="project" value="UniProtKB-KW"/>
</dbReference>
<evidence type="ECO:0000256" key="7">
    <source>
        <dbReference type="ARBA" id="ARBA00022842"/>
    </source>
</evidence>
<dbReference type="CDD" id="cd24155">
    <property type="entry name" value="NUDIX_ADPRase"/>
    <property type="match status" value="1"/>
</dbReference>
<feature type="binding site" evidence="13">
    <location>
        <position position="281"/>
    </location>
    <ligand>
        <name>Mg(2+)</name>
        <dbReference type="ChEBI" id="CHEBI:18420"/>
        <label>1</label>
    </ligand>
</feature>
<evidence type="ECO:0000313" key="17">
    <source>
        <dbReference type="Proteomes" id="UP000613255"/>
    </source>
</evidence>
<dbReference type="GO" id="GO:0047631">
    <property type="term" value="F:ADP-ribose diphosphatase activity"/>
    <property type="evidence" value="ECO:0007669"/>
    <property type="project" value="UniProtKB-EC"/>
</dbReference>
<feature type="binding site" evidence="13">
    <location>
        <position position="261"/>
    </location>
    <ligand>
        <name>Mg(2+)</name>
        <dbReference type="ChEBI" id="CHEBI:18420"/>
        <label>1</label>
    </ligand>
</feature>
<evidence type="ECO:0000256" key="13">
    <source>
        <dbReference type="PIRSR" id="PIRSR604385-2"/>
    </source>
</evidence>
<feature type="binding site" evidence="13">
    <location>
        <position position="329"/>
    </location>
    <ligand>
        <name>Mg(2+)</name>
        <dbReference type="ChEBI" id="CHEBI:18420"/>
        <label>1</label>
    </ligand>
</feature>
<dbReference type="Pfam" id="PF00293">
    <property type="entry name" value="NUDIX"/>
    <property type="match status" value="1"/>
</dbReference>
<evidence type="ECO:0000313" key="16">
    <source>
        <dbReference type="EMBL" id="MBI6629178.1"/>
    </source>
</evidence>
<dbReference type="RefSeq" id="WP_198685175.1">
    <property type="nucleotide sequence ID" value="NZ_JAEIJD010000002.1"/>
</dbReference>
<reference evidence="16" key="1">
    <citation type="submission" date="2020-12" db="EMBL/GenBank/DDBJ databases">
        <title>Pontibaca salina gen. nov., sp. nov., isolated from marine sediment.</title>
        <authorList>
            <person name="Bo J."/>
            <person name="Wang S."/>
            <person name="Song X."/>
            <person name="Du Z."/>
        </authorList>
    </citation>
    <scope>NUCLEOTIDE SEQUENCE</scope>
    <source>
        <strain evidence="16">S1109L</strain>
    </source>
</reference>
<comment type="catalytic activity">
    <reaction evidence="12">
        <text>ADP-D-ribose + H2O = D-ribose 5-phosphate + AMP + 2 H(+)</text>
        <dbReference type="Rhea" id="RHEA:10412"/>
        <dbReference type="ChEBI" id="CHEBI:15377"/>
        <dbReference type="ChEBI" id="CHEBI:15378"/>
        <dbReference type="ChEBI" id="CHEBI:57967"/>
        <dbReference type="ChEBI" id="CHEBI:78346"/>
        <dbReference type="ChEBI" id="CHEBI:456215"/>
        <dbReference type="EC" id="3.6.1.13"/>
    </reaction>
</comment>
<accession>A0A934HJ89</accession>
<name>A0A934HJ89_9RHOB</name>
<sequence>MGDIFLYGTMRHLALLELVLDRPRASIDLIDAELPNHAIYRGGELASPVLSEEAGQRARGLLLRNLSADDLARLRFYYSVYQHEPSTLAVETDSGQRVGADIFRAAPDNCQMDEPWSLDDWLRDWGDLTLRVAEEIMGQFGRLDAGEVAALVPPMRRRADSYLAAQYREFASDQAVARNVEVISESQPYTGFLAIQKKDLRFRRHDGTMSEVHTREALMTSRAVVVLPYDPVRDAVLLIQQFRAPLYINGDPAPWVWEPVAGQIDPGESPQTTAHREAMEEAGVTLRALEPAGQVYSSTGSSTEFVYLFIGLADLSVRPEGGGLDCEGEDILTRILSFEELIAGVDAQHFCDLPLVTTALWLARHRDRLRQIA</sequence>
<evidence type="ECO:0000256" key="9">
    <source>
        <dbReference type="ARBA" id="ARBA00030162"/>
    </source>
</evidence>
<evidence type="ECO:0000259" key="15">
    <source>
        <dbReference type="PROSITE" id="PS51462"/>
    </source>
</evidence>
<evidence type="ECO:0000256" key="2">
    <source>
        <dbReference type="ARBA" id="ARBA00007482"/>
    </source>
</evidence>
<keyword evidence="17" id="KW-1185">Reference proteome</keyword>
<comment type="cofactor">
    <cofactor evidence="1 13">
        <name>Mg(2+)</name>
        <dbReference type="ChEBI" id="CHEBI:18420"/>
    </cofactor>
</comment>
<dbReference type="PROSITE" id="PS51462">
    <property type="entry name" value="NUDIX"/>
    <property type="match status" value="1"/>
</dbReference>
<dbReference type="PANTHER" id="PTHR11839">
    <property type="entry name" value="UDP/ADP-SUGAR PYROPHOSPHATASE"/>
    <property type="match status" value="1"/>
</dbReference>
<dbReference type="NCBIfam" id="TIGR00052">
    <property type="entry name" value="nudix-type nucleoside diphosphatase, YffH/AdpP family"/>
    <property type="match status" value="1"/>
</dbReference>